<dbReference type="EMBL" id="JAIQCV010000005">
    <property type="protein sequence ID" value="KAH1099231.1"/>
    <property type="molecule type" value="Genomic_DNA"/>
</dbReference>
<gene>
    <name evidence="1" type="ORF">J1N35_016152</name>
</gene>
<accession>A0A9D4ABD6</accession>
<keyword evidence="2" id="KW-1185">Reference proteome</keyword>
<sequence length="97" mass="11105">MPATKSSNLDAFFRLNQLNKEILNSHALNPKCSKSQHLRSSSNTLKSHRFVHTLHVASSKKPIIGEQLWEKLEAVVRKGEARLQSSFSWIFWLGTLF</sequence>
<dbReference type="AlphaFoldDB" id="A0A9D4ABD6"/>
<reference evidence="1 2" key="1">
    <citation type="journal article" date="2021" name="Plant Biotechnol. J.">
        <title>Multi-omics assisted identification of the key and species-specific regulatory components of drought-tolerant mechanisms in Gossypium stocksii.</title>
        <authorList>
            <person name="Yu D."/>
            <person name="Ke L."/>
            <person name="Zhang D."/>
            <person name="Wu Y."/>
            <person name="Sun Y."/>
            <person name="Mei J."/>
            <person name="Sun J."/>
            <person name="Sun Y."/>
        </authorList>
    </citation>
    <scope>NUCLEOTIDE SEQUENCE [LARGE SCALE GENOMIC DNA]</scope>
    <source>
        <strain evidence="2">cv. E1</strain>
        <tissue evidence="1">Leaf</tissue>
    </source>
</reference>
<organism evidence="1 2">
    <name type="scientific">Gossypium stocksii</name>
    <dbReference type="NCBI Taxonomy" id="47602"/>
    <lineage>
        <taxon>Eukaryota</taxon>
        <taxon>Viridiplantae</taxon>
        <taxon>Streptophyta</taxon>
        <taxon>Embryophyta</taxon>
        <taxon>Tracheophyta</taxon>
        <taxon>Spermatophyta</taxon>
        <taxon>Magnoliopsida</taxon>
        <taxon>eudicotyledons</taxon>
        <taxon>Gunneridae</taxon>
        <taxon>Pentapetalae</taxon>
        <taxon>rosids</taxon>
        <taxon>malvids</taxon>
        <taxon>Malvales</taxon>
        <taxon>Malvaceae</taxon>
        <taxon>Malvoideae</taxon>
        <taxon>Gossypium</taxon>
    </lineage>
</organism>
<name>A0A9D4ABD6_9ROSI</name>
<evidence type="ECO:0000313" key="2">
    <source>
        <dbReference type="Proteomes" id="UP000828251"/>
    </source>
</evidence>
<comment type="caution">
    <text evidence="1">The sequence shown here is derived from an EMBL/GenBank/DDBJ whole genome shotgun (WGS) entry which is preliminary data.</text>
</comment>
<evidence type="ECO:0000313" key="1">
    <source>
        <dbReference type="EMBL" id="KAH1099231.1"/>
    </source>
</evidence>
<proteinExistence type="predicted"/>
<dbReference type="Proteomes" id="UP000828251">
    <property type="component" value="Unassembled WGS sequence"/>
</dbReference>
<protein>
    <submittedName>
        <fullName evidence="1">Uncharacterized protein</fullName>
    </submittedName>
</protein>